<dbReference type="EMBL" id="BK014666">
    <property type="protein sequence ID" value="DAD66996.1"/>
    <property type="molecule type" value="Genomic_DNA"/>
</dbReference>
<organism evidence="2">
    <name type="scientific">Podoviridae sp. ctNY03</name>
    <dbReference type="NCBI Taxonomy" id="2823558"/>
    <lineage>
        <taxon>Viruses</taxon>
        <taxon>Duplodnaviria</taxon>
        <taxon>Heunggongvirae</taxon>
        <taxon>Uroviricota</taxon>
        <taxon>Caudoviricetes</taxon>
    </lineage>
</organism>
<protein>
    <submittedName>
        <fullName evidence="2">Lower collar protein</fullName>
    </submittedName>
</protein>
<proteinExistence type="predicted"/>
<reference evidence="2" key="1">
    <citation type="journal article" date="2021" name="Proc. Natl. Acad. Sci. U.S.A.">
        <title>A Catalog of Tens of Thousands of Viruses from Human Metagenomes Reveals Hidden Associations with Chronic Diseases.</title>
        <authorList>
            <person name="Tisza M.J."/>
            <person name="Buck C.B."/>
        </authorList>
    </citation>
    <scope>NUCLEOTIDE SEQUENCE</scope>
    <source>
        <strain evidence="2">CtNY03</strain>
    </source>
</reference>
<feature type="compositionally biased region" description="Polar residues" evidence="1">
    <location>
        <begin position="121"/>
        <end position="131"/>
    </location>
</feature>
<feature type="compositionally biased region" description="Low complexity" evidence="1">
    <location>
        <begin position="152"/>
        <end position="174"/>
    </location>
</feature>
<name>A0A8S5LAG3_9CAUD</name>
<sequence>MSNYTTELRRISEALIDDALSHYPIFSEDYRKILNSKIKTHFWFNEIGHETIDIFLFQLKVKMNEIMPYYNQMYEAELVKRDPFLTLRMTSKNTSTGTTSATTESSEHGSSTSSTDAKSRAVQSETPQVMLSGNGDYATGAADSTSLTGVKSSSDGTGSQRSTSSSDGSGTGTQEGFSGSMASLIQAHRDAIVNVDMMVIAQLEPLFMLVWTPPTDMIGDTYYGY</sequence>
<feature type="compositionally biased region" description="Polar residues" evidence="1">
    <location>
        <begin position="142"/>
        <end position="151"/>
    </location>
</feature>
<accession>A0A8S5LAG3</accession>
<feature type="region of interest" description="Disordered" evidence="1">
    <location>
        <begin position="90"/>
        <end position="177"/>
    </location>
</feature>
<evidence type="ECO:0000256" key="1">
    <source>
        <dbReference type="SAM" id="MobiDB-lite"/>
    </source>
</evidence>
<feature type="compositionally biased region" description="Low complexity" evidence="1">
    <location>
        <begin position="90"/>
        <end position="115"/>
    </location>
</feature>
<evidence type="ECO:0000313" key="2">
    <source>
        <dbReference type="EMBL" id="DAD66996.1"/>
    </source>
</evidence>